<dbReference type="AlphaFoldDB" id="A0A3E2BQH4"/>
<reference evidence="2 3" key="1">
    <citation type="submission" date="2018-08" db="EMBL/GenBank/DDBJ databases">
        <title>Genome analysis of the thermophilic bacterium of the candidate phylum Aminicenantes from deep subsurface aquifer revealed its physiology and ecological role.</title>
        <authorList>
            <person name="Kadnikov V.V."/>
            <person name="Mardanov A.V."/>
            <person name="Beletsky A.V."/>
            <person name="Karnachuk O.V."/>
            <person name="Ravin N.V."/>
        </authorList>
    </citation>
    <scope>NUCLEOTIDE SEQUENCE [LARGE SCALE GENOMIC DNA]</scope>
    <source>
        <strain evidence="2">BY38</strain>
    </source>
</reference>
<sequence length="71" mass="7930">MTLAIRGYEFEVGEGLSPEAKRNLEAALDFLVKKLKRADAGPRSSAIMNKPHRLKSKRTRHGKEQKRSPGA</sequence>
<dbReference type="Proteomes" id="UP000257323">
    <property type="component" value="Unassembled WGS sequence"/>
</dbReference>
<feature type="compositionally biased region" description="Basic residues" evidence="1">
    <location>
        <begin position="50"/>
        <end position="64"/>
    </location>
</feature>
<comment type="caution">
    <text evidence="2">The sequence shown here is derived from an EMBL/GenBank/DDBJ whole genome shotgun (WGS) entry which is preliminary data.</text>
</comment>
<protein>
    <submittedName>
        <fullName evidence="2">Uncharacterized protein</fullName>
    </submittedName>
</protein>
<evidence type="ECO:0000313" key="2">
    <source>
        <dbReference type="EMBL" id="RFT16964.1"/>
    </source>
</evidence>
<evidence type="ECO:0000256" key="1">
    <source>
        <dbReference type="SAM" id="MobiDB-lite"/>
    </source>
</evidence>
<organism evidence="2 3">
    <name type="scientific">Candidatus Saccharicenans subterraneus</name>
    <dbReference type="NCBI Taxonomy" id="2508984"/>
    <lineage>
        <taxon>Bacteria</taxon>
        <taxon>Candidatus Aminicenantota</taxon>
        <taxon>Candidatus Aminicenantia</taxon>
        <taxon>Candidatus Aminicenantales</taxon>
        <taxon>Candidatus Saccharicenantaceae</taxon>
        <taxon>Candidatus Saccharicenans</taxon>
    </lineage>
</organism>
<proteinExistence type="predicted"/>
<accession>A0A3E2BQH4</accession>
<gene>
    <name evidence="2" type="ORF">OP8BY_0906</name>
</gene>
<dbReference type="EMBL" id="QUAH01000001">
    <property type="protein sequence ID" value="RFT16964.1"/>
    <property type="molecule type" value="Genomic_DNA"/>
</dbReference>
<evidence type="ECO:0000313" key="3">
    <source>
        <dbReference type="Proteomes" id="UP000257323"/>
    </source>
</evidence>
<name>A0A3E2BQH4_9BACT</name>
<feature type="region of interest" description="Disordered" evidence="1">
    <location>
        <begin position="38"/>
        <end position="71"/>
    </location>
</feature>